<protein>
    <submittedName>
        <fullName evidence="1">Uncharacterized protein</fullName>
    </submittedName>
</protein>
<proteinExistence type="predicted"/>
<dbReference type="AlphaFoldDB" id="A0A1N7ILU3"/>
<dbReference type="Proteomes" id="UP000186373">
    <property type="component" value="Unassembled WGS sequence"/>
</dbReference>
<evidence type="ECO:0000313" key="2">
    <source>
        <dbReference type="Proteomes" id="UP000186373"/>
    </source>
</evidence>
<dbReference type="EMBL" id="FTNY01000004">
    <property type="protein sequence ID" value="SIS38034.1"/>
    <property type="molecule type" value="Genomic_DNA"/>
</dbReference>
<accession>A0A1N7ILU3</accession>
<organism evidence="1 2">
    <name type="scientific">Chryseobacterium shigense</name>
    <dbReference type="NCBI Taxonomy" id="297244"/>
    <lineage>
        <taxon>Bacteria</taxon>
        <taxon>Pseudomonadati</taxon>
        <taxon>Bacteroidota</taxon>
        <taxon>Flavobacteriia</taxon>
        <taxon>Flavobacteriales</taxon>
        <taxon>Weeksellaceae</taxon>
        <taxon>Chryseobacterium group</taxon>
        <taxon>Chryseobacterium</taxon>
    </lineage>
</organism>
<sequence length="150" mass="16953">MNIICDQCKETFKASPDQAAFISDSQKKGMKFIMLECLSCYSSFSLNPLTMEQPIPQKTADEDGLRCPCPSCYGLISYVDDSKPFWGCGECGTVWFSKADLFQSITNSIEKYPYRAKVYSKKGNNFYPVPLENEPENYEGIVAQEKTESK</sequence>
<dbReference type="RefSeq" id="WP_076508234.1">
    <property type="nucleotide sequence ID" value="NZ_FTNY01000004.1"/>
</dbReference>
<reference evidence="2" key="1">
    <citation type="submission" date="2017-01" db="EMBL/GenBank/DDBJ databases">
        <authorList>
            <person name="Varghese N."/>
            <person name="Submissions S."/>
        </authorList>
    </citation>
    <scope>NUCLEOTIDE SEQUENCE [LARGE SCALE GENOMIC DNA]</scope>
    <source>
        <strain evidence="2">DSM 17126</strain>
    </source>
</reference>
<evidence type="ECO:0000313" key="1">
    <source>
        <dbReference type="EMBL" id="SIS38034.1"/>
    </source>
</evidence>
<name>A0A1N7ILU3_9FLAO</name>
<dbReference type="OrthoDB" id="6928021at2"/>
<keyword evidence="2" id="KW-1185">Reference proteome</keyword>
<gene>
    <name evidence="1" type="ORF">SAMN05421639_104203</name>
</gene>